<evidence type="ECO:0000256" key="2">
    <source>
        <dbReference type="ARBA" id="ARBA00006351"/>
    </source>
</evidence>
<sequence length="634" mass="70796">MKGGVGGGGAGGKRRWRGLAIAVLGLIIILSMLVPLGFLLGLHNGIILSAPAAGFASDRHNSVPGDLRSFHKYGDDNNVIGSPAKQKDQASHVDELLRKFDLSKDLKENTTSVTKKQTFSAVTTVPSNESPQGKGVTWSTPSTPRTTVADHTVNEAKSKNGTTDESGKSCELRYGAYCMWSEQHKEVVKDSFVKKLKDHLFVARAYYPSIAKMPTQDSLSTELKQNIQDFERVLSESTIDSDLPAQIENKIERMETAIAKAKSCPVECQNVDKKFRQLLDLTEDEANFHMKQSAFLHQVAVQTIPKSLHCLYMRLTVDYFKAPDEVKAAQEEKYSDPSLHHFGIFSNNLLASSVVINSTALHSKESQNLVFHILTDQENFFAMEQWFSGKAYGEAAVQVLNIEKLDLQDSGNLLPLPNEFRVSFHVSDGQGILNMRTEYMSTFPRSYFLLPEIFPNLNKIVILDDDVVVQRDLTPLWDLRMGGKVNGALQTCSVKLGHLRSLLGGKVKDQNSCAWMSGLNVIDLSRWRDLDLSKTYRTLMQQLRSVEGSAESAALGATLLTFQDQIYALDNSWTLTGLGHDYDLKLSDIKSAAVLHYNGNMKPWLELGIPKYKGYWKRFLNWDEQIFSDCNISP</sequence>
<dbReference type="PANTHER" id="PTHR32116:SF12">
    <property type="entry name" value="GALACTURONOSYLTRANSFERASE 7-RELATED"/>
    <property type="match status" value="1"/>
</dbReference>
<name>A0AAN7QGA6_9MYRT</name>
<keyword evidence="3 5" id="KW-0328">Glycosyltransferase</keyword>
<protein>
    <recommendedName>
        <fullName evidence="5">Hexosyltransferase</fullName>
        <ecNumber evidence="5">2.4.1.-</ecNumber>
    </recommendedName>
</protein>
<reference evidence="7 8" key="1">
    <citation type="journal article" date="2023" name="Hortic Res">
        <title>Pangenome of water caltrop reveals structural variations and asymmetric subgenome divergence after allopolyploidization.</title>
        <authorList>
            <person name="Zhang X."/>
            <person name="Chen Y."/>
            <person name="Wang L."/>
            <person name="Yuan Y."/>
            <person name="Fang M."/>
            <person name="Shi L."/>
            <person name="Lu R."/>
            <person name="Comes H.P."/>
            <person name="Ma Y."/>
            <person name="Chen Y."/>
            <person name="Huang G."/>
            <person name="Zhou Y."/>
            <person name="Zheng Z."/>
            <person name="Qiu Y."/>
        </authorList>
    </citation>
    <scope>NUCLEOTIDE SEQUENCE [LARGE SCALE GENOMIC DNA]</scope>
    <source>
        <tissue evidence="7">Roots</tissue>
    </source>
</reference>
<gene>
    <name evidence="7" type="ORF">SAY87_008356</name>
</gene>
<accession>A0AAN7QGA6</accession>
<dbReference type="GO" id="GO:0071555">
    <property type="term" value="P:cell wall organization"/>
    <property type="evidence" value="ECO:0007669"/>
    <property type="project" value="UniProtKB-KW"/>
</dbReference>
<comment type="pathway">
    <text evidence="1 5">Glycan metabolism; pectin biosynthesis.</text>
</comment>
<evidence type="ECO:0000256" key="6">
    <source>
        <dbReference type="SAM" id="MobiDB-lite"/>
    </source>
</evidence>
<feature type="transmembrane region" description="Helical" evidence="5">
    <location>
        <begin position="21"/>
        <end position="42"/>
    </location>
</feature>
<dbReference type="Proteomes" id="UP001345219">
    <property type="component" value="Chromosome 7"/>
</dbReference>
<evidence type="ECO:0000256" key="3">
    <source>
        <dbReference type="ARBA" id="ARBA00022676"/>
    </source>
</evidence>
<dbReference type="PANTHER" id="PTHR32116">
    <property type="entry name" value="GALACTURONOSYLTRANSFERASE 4-RELATED"/>
    <property type="match status" value="1"/>
</dbReference>
<dbReference type="Gene3D" id="3.90.550.10">
    <property type="entry name" value="Spore Coat Polysaccharide Biosynthesis Protein SpsA, Chain A"/>
    <property type="match status" value="1"/>
</dbReference>
<comment type="caution">
    <text evidence="7">The sequence shown here is derived from an EMBL/GenBank/DDBJ whole genome shotgun (WGS) entry which is preliminary data.</text>
</comment>
<dbReference type="CDD" id="cd06429">
    <property type="entry name" value="GT8_like_1"/>
    <property type="match status" value="1"/>
</dbReference>
<keyword evidence="5" id="KW-0961">Cell wall biogenesis/degradation</keyword>
<dbReference type="InterPro" id="IPR029044">
    <property type="entry name" value="Nucleotide-diphossugar_trans"/>
</dbReference>
<feature type="region of interest" description="Disordered" evidence="6">
    <location>
        <begin position="122"/>
        <end position="147"/>
    </location>
</feature>
<evidence type="ECO:0000256" key="5">
    <source>
        <dbReference type="RuleBase" id="RU362027"/>
    </source>
</evidence>
<dbReference type="EC" id="2.4.1.-" evidence="5"/>
<dbReference type="Pfam" id="PF25557">
    <property type="entry name" value="GAUT_1"/>
    <property type="match status" value="1"/>
</dbReference>
<dbReference type="Pfam" id="PF01501">
    <property type="entry name" value="Glyco_transf_8"/>
    <property type="match status" value="1"/>
</dbReference>
<dbReference type="GO" id="GO:0047262">
    <property type="term" value="F:polygalacturonate 4-alpha-galacturonosyltransferase activity"/>
    <property type="evidence" value="ECO:0007669"/>
    <property type="project" value="InterPro"/>
</dbReference>
<dbReference type="InterPro" id="IPR029993">
    <property type="entry name" value="GAUT"/>
</dbReference>
<evidence type="ECO:0000256" key="1">
    <source>
        <dbReference type="ARBA" id="ARBA00004877"/>
    </source>
</evidence>
<keyword evidence="5" id="KW-0472">Membrane</keyword>
<feature type="compositionally biased region" description="Polar residues" evidence="6">
    <location>
        <begin position="122"/>
        <end position="146"/>
    </location>
</feature>
<dbReference type="GO" id="GO:0000139">
    <property type="term" value="C:Golgi membrane"/>
    <property type="evidence" value="ECO:0007669"/>
    <property type="project" value="UniProtKB-SubCell"/>
</dbReference>
<comment type="subcellular location">
    <subcellularLocation>
        <location evidence="5">Golgi apparatus membrane</location>
        <topology evidence="5">Single-pass type II membrane protein</topology>
    </subcellularLocation>
</comment>
<organism evidence="7 8">
    <name type="scientific">Trapa incisa</name>
    <dbReference type="NCBI Taxonomy" id="236973"/>
    <lineage>
        <taxon>Eukaryota</taxon>
        <taxon>Viridiplantae</taxon>
        <taxon>Streptophyta</taxon>
        <taxon>Embryophyta</taxon>
        <taxon>Tracheophyta</taxon>
        <taxon>Spermatophyta</taxon>
        <taxon>Magnoliopsida</taxon>
        <taxon>eudicotyledons</taxon>
        <taxon>Gunneridae</taxon>
        <taxon>Pentapetalae</taxon>
        <taxon>rosids</taxon>
        <taxon>malvids</taxon>
        <taxon>Myrtales</taxon>
        <taxon>Lythraceae</taxon>
        <taxon>Trapa</taxon>
    </lineage>
</organism>
<evidence type="ECO:0000313" key="8">
    <source>
        <dbReference type="Proteomes" id="UP001345219"/>
    </source>
</evidence>
<dbReference type="SUPFAM" id="SSF53448">
    <property type="entry name" value="Nucleotide-diphospho-sugar transferases"/>
    <property type="match status" value="1"/>
</dbReference>
<keyword evidence="5" id="KW-1133">Transmembrane helix</keyword>
<keyword evidence="5" id="KW-0333">Golgi apparatus</keyword>
<evidence type="ECO:0000313" key="7">
    <source>
        <dbReference type="EMBL" id="KAK4766714.1"/>
    </source>
</evidence>
<dbReference type="InterPro" id="IPR002495">
    <property type="entry name" value="Glyco_trans_8"/>
</dbReference>
<keyword evidence="4" id="KW-0808">Transferase</keyword>
<comment type="similarity">
    <text evidence="2 5">Belongs to the glycosyltransferase 8 family.</text>
</comment>
<keyword evidence="8" id="KW-1185">Reference proteome</keyword>
<proteinExistence type="inferred from homology"/>
<dbReference type="AlphaFoldDB" id="A0AAN7QGA6"/>
<keyword evidence="5" id="KW-0812">Transmembrane</keyword>
<dbReference type="EMBL" id="JAXIOK010000007">
    <property type="protein sequence ID" value="KAK4766714.1"/>
    <property type="molecule type" value="Genomic_DNA"/>
</dbReference>
<evidence type="ECO:0000256" key="4">
    <source>
        <dbReference type="ARBA" id="ARBA00022679"/>
    </source>
</evidence>